<dbReference type="EMBL" id="MN648445">
    <property type="protein sequence ID" value="QGT55345.1"/>
    <property type="molecule type" value="Genomic_DNA"/>
</dbReference>
<name>A0A650EZX5_9CAUD</name>
<accession>A0A650EZX5</accession>
<protein>
    <recommendedName>
        <fullName evidence="3">Phage protein</fullName>
    </recommendedName>
</protein>
<evidence type="ECO:0008006" key="3">
    <source>
        <dbReference type="Google" id="ProtNLM"/>
    </source>
</evidence>
<evidence type="ECO:0000313" key="1">
    <source>
        <dbReference type="EMBL" id="QGT55345.1"/>
    </source>
</evidence>
<sequence>MKIGKTYIINPECKAIFANECPQNADMLALIELHGPSFVVKDMNTDYDDDKCVTRVTMRDGTEFGFDGKPGSYFELYDDEFKHFIEVSPESISKQSLIFEVTTENARDVIAEIKEIFGIK</sequence>
<dbReference type="Proteomes" id="UP000425412">
    <property type="component" value="Genome"/>
</dbReference>
<reference evidence="1 2" key="1">
    <citation type="submission" date="2019-11" db="EMBL/GenBank/DDBJ databases">
        <title>Characterization of STEC phage and application of the phage to control STEC on lettuce.</title>
        <authorList>
            <person name="Zhang Y."/>
            <person name="Minh D.H."/>
            <person name="Shen C."/>
            <person name="Shigemura K."/>
            <person name="Masuda Y."/>
            <person name="Honjoh K.-I."/>
            <person name="Miyamoto T."/>
        </authorList>
    </citation>
    <scope>NUCLEOTIDE SEQUENCE [LARGE SCALE GENOMIC DNA]</scope>
</reference>
<organism evidence="1 2">
    <name type="scientific">Escherichia phage FP43</name>
    <dbReference type="NCBI Taxonomy" id="2666261"/>
    <lineage>
        <taxon>Viruses</taxon>
        <taxon>Duplodnaviria</taxon>
        <taxon>Heunggongvirae</taxon>
        <taxon>Uroviricota</taxon>
        <taxon>Caudoviricetes</taxon>
        <taxon>Pantevenvirales</taxon>
        <taxon>Straboviridae</taxon>
        <taxon>Tevenvirinae</taxon>
        <taxon>Mosigvirus</taxon>
        <taxon>Mosigvirus shsm521</taxon>
    </lineage>
</organism>
<dbReference type="Pfam" id="PF03197">
    <property type="entry name" value="FRD2"/>
    <property type="match status" value="1"/>
</dbReference>
<dbReference type="InterPro" id="IPR004885">
    <property type="entry name" value="FRD2"/>
</dbReference>
<proteinExistence type="predicted"/>
<evidence type="ECO:0000313" key="2">
    <source>
        <dbReference type="Proteomes" id="UP000425412"/>
    </source>
</evidence>